<evidence type="ECO:0000256" key="1">
    <source>
        <dbReference type="SAM" id="MobiDB-lite"/>
    </source>
</evidence>
<name>A0ABT2R2L7_9GAMM</name>
<feature type="transmembrane region" description="Helical" evidence="2">
    <location>
        <begin position="41"/>
        <end position="60"/>
    </location>
</feature>
<evidence type="ECO:0000313" key="3">
    <source>
        <dbReference type="EMBL" id="MCU5784015.1"/>
    </source>
</evidence>
<keyword evidence="2" id="KW-0472">Membrane</keyword>
<dbReference type="Proteomes" id="UP001064106">
    <property type="component" value="Unassembled WGS sequence"/>
</dbReference>
<reference evidence="3" key="1">
    <citation type="submission" date="2012-09" db="EMBL/GenBank/DDBJ databases">
        <title>Genome Sequence of alkane-degrading Bacterium Alcanivorax balearicus MACL04.</title>
        <authorList>
            <person name="Lai Q."/>
            <person name="Shao Z."/>
        </authorList>
    </citation>
    <scope>NUCLEOTIDE SEQUENCE</scope>
    <source>
        <strain evidence="3">MACL04</strain>
    </source>
</reference>
<organism evidence="3 4">
    <name type="scientific">Alloalcanivorax balearicus MACL04</name>
    <dbReference type="NCBI Taxonomy" id="1177182"/>
    <lineage>
        <taxon>Bacteria</taxon>
        <taxon>Pseudomonadati</taxon>
        <taxon>Pseudomonadota</taxon>
        <taxon>Gammaproteobacteria</taxon>
        <taxon>Oceanospirillales</taxon>
        <taxon>Alcanivoracaceae</taxon>
        <taxon>Alloalcanivorax</taxon>
    </lineage>
</organism>
<sequence length="473" mass="50856">MVTLGKALKGILLVIVVFALFWAGTILFWRIRNTDPGVGESVGWLLLAPLVVLVSVWGLMRWRRNRRAATNDKPDTPAQAPEISDAAPTRLNLLAAALRLPAGETPTEALQGLMKPQVPKLHGTLRDAQGLPLFAAPVPLLTAAALDAVTLELNRLAGMTMPVEESTRRSLALLLPVFDELLMELAAARPEEGPTDERVIAGLRHRSSPTRSAPVLVRVMLPASSPSSLFPLCEKMMRGRVEDLGLATGLGWRFQFEGAKGGTAFWSRLAEPDEGEQWQLWLAAASLIDPERLQSLQRQGTLMSSRTPEGMIPGEGAAGVLLGPAETDAEAVSCRGPYDVATGDVDSPQARVRKMTKALRPEQATDQPLPDLLISNADYRSGSFEEAALLALSLNPDLDAGRQLLALGRAGALDNATPMAMLALVWQALRDGHETVAILFVDEQQGRRVAEFTAAPLPQNQTQPSPTAAAESE</sequence>
<gene>
    <name evidence="3" type="ORF">MA04_03315</name>
</gene>
<feature type="transmembrane region" description="Helical" evidence="2">
    <location>
        <begin position="7"/>
        <end position="29"/>
    </location>
</feature>
<keyword evidence="4" id="KW-1185">Reference proteome</keyword>
<dbReference type="EMBL" id="ARXS01000023">
    <property type="protein sequence ID" value="MCU5784015.1"/>
    <property type="molecule type" value="Genomic_DNA"/>
</dbReference>
<proteinExistence type="predicted"/>
<accession>A0ABT2R2L7</accession>
<protein>
    <submittedName>
        <fullName evidence="3">Transmembrane protein</fullName>
    </submittedName>
</protein>
<keyword evidence="2 3" id="KW-0812">Transmembrane</keyword>
<evidence type="ECO:0000313" key="4">
    <source>
        <dbReference type="Proteomes" id="UP001064106"/>
    </source>
</evidence>
<feature type="region of interest" description="Disordered" evidence="1">
    <location>
        <begin position="451"/>
        <end position="473"/>
    </location>
</feature>
<comment type="caution">
    <text evidence="3">The sequence shown here is derived from an EMBL/GenBank/DDBJ whole genome shotgun (WGS) entry which is preliminary data.</text>
</comment>
<evidence type="ECO:0000256" key="2">
    <source>
        <dbReference type="SAM" id="Phobius"/>
    </source>
</evidence>
<keyword evidence="2" id="KW-1133">Transmembrane helix</keyword>